<dbReference type="PROSITE" id="PS50943">
    <property type="entry name" value="HTH_CROC1"/>
    <property type="match status" value="1"/>
</dbReference>
<dbReference type="AlphaFoldDB" id="A0A1C5AU97"/>
<dbReference type="InterPro" id="IPR043917">
    <property type="entry name" value="DUF5753"/>
</dbReference>
<dbReference type="Gene3D" id="1.10.260.40">
    <property type="entry name" value="lambda repressor-like DNA-binding domains"/>
    <property type="match status" value="1"/>
</dbReference>
<dbReference type="RefSeq" id="WP_091253759.1">
    <property type="nucleotide sequence ID" value="NZ_FMCU01000028.1"/>
</dbReference>
<dbReference type="InterPro" id="IPR001387">
    <property type="entry name" value="Cro/C1-type_HTH"/>
</dbReference>
<sequence length="291" mass="33054">MISPLVRRRRLAMELIGLRDEHGYSSARVATEIGVARQRISRLENGHVAPDLDETMRILQLFGVDEARWQQIMTIAREAQERGWWAKYADEMGNRQALYANLEAGASEIREYQMVYLPGLLQIPAYTEARVLMDRPAAATYSHTRALEARAGRQRMLGRPGGPSYEVIIDELAVRRFAAPAPVIADQLDHLVTMGHERPPITIRVLPLVAQIRQHDVPRSAFFAYRYPDPHDPVVVAVDTVTNDLVLTEEVEVTRYLSLYDRLRDAAMPPNDSLNFLAAVAEEIRRNSHHE</sequence>
<gene>
    <name evidence="2" type="ORF">GA0070216_12851</name>
</gene>
<name>A0A1C5AU97_9ACTN</name>
<evidence type="ECO:0000313" key="2">
    <source>
        <dbReference type="EMBL" id="SCF48780.1"/>
    </source>
</evidence>
<dbReference type="Proteomes" id="UP000198797">
    <property type="component" value="Unassembled WGS sequence"/>
</dbReference>
<dbReference type="EMBL" id="FMCU01000028">
    <property type="protein sequence ID" value="SCF48780.1"/>
    <property type="molecule type" value="Genomic_DNA"/>
</dbReference>
<proteinExistence type="predicted"/>
<dbReference type="CDD" id="cd00093">
    <property type="entry name" value="HTH_XRE"/>
    <property type="match status" value="1"/>
</dbReference>
<keyword evidence="3" id="KW-1185">Reference proteome</keyword>
<feature type="domain" description="HTH cro/C1-type" evidence="1">
    <location>
        <begin position="15"/>
        <end position="69"/>
    </location>
</feature>
<organism evidence="2 3">
    <name type="scientific">Micromonospora matsumotoense</name>
    <dbReference type="NCBI Taxonomy" id="121616"/>
    <lineage>
        <taxon>Bacteria</taxon>
        <taxon>Bacillati</taxon>
        <taxon>Actinomycetota</taxon>
        <taxon>Actinomycetes</taxon>
        <taxon>Micromonosporales</taxon>
        <taxon>Micromonosporaceae</taxon>
        <taxon>Micromonospora</taxon>
    </lineage>
</organism>
<dbReference type="InterPro" id="IPR010982">
    <property type="entry name" value="Lambda_DNA-bd_dom_sf"/>
</dbReference>
<protein>
    <submittedName>
        <fullName evidence="2">Helix-turn-helix</fullName>
    </submittedName>
</protein>
<reference evidence="3" key="1">
    <citation type="submission" date="2016-06" db="EMBL/GenBank/DDBJ databases">
        <authorList>
            <person name="Varghese N."/>
            <person name="Submissions Spin"/>
        </authorList>
    </citation>
    <scope>NUCLEOTIDE SEQUENCE [LARGE SCALE GENOMIC DNA]</scope>
    <source>
        <strain evidence="3">DSM 44100</strain>
    </source>
</reference>
<dbReference type="SUPFAM" id="SSF47413">
    <property type="entry name" value="lambda repressor-like DNA-binding domains"/>
    <property type="match status" value="1"/>
</dbReference>
<dbReference type="SMART" id="SM00530">
    <property type="entry name" value="HTH_XRE"/>
    <property type="match status" value="1"/>
</dbReference>
<accession>A0A1C5AU97</accession>
<dbReference type="Pfam" id="PF19054">
    <property type="entry name" value="DUF5753"/>
    <property type="match status" value="1"/>
</dbReference>
<evidence type="ECO:0000313" key="3">
    <source>
        <dbReference type="Proteomes" id="UP000198797"/>
    </source>
</evidence>
<evidence type="ECO:0000259" key="1">
    <source>
        <dbReference type="PROSITE" id="PS50943"/>
    </source>
</evidence>
<dbReference type="Pfam" id="PF01381">
    <property type="entry name" value="HTH_3"/>
    <property type="match status" value="1"/>
</dbReference>
<dbReference type="GO" id="GO:0003677">
    <property type="term" value="F:DNA binding"/>
    <property type="evidence" value="ECO:0007669"/>
    <property type="project" value="InterPro"/>
</dbReference>
<dbReference type="OrthoDB" id="5177725at2"/>
<dbReference type="STRING" id="121616.GA0070216_12851"/>